<dbReference type="InterPro" id="IPR032675">
    <property type="entry name" value="LRR_dom_sf"/>
</dbReference>
<feature type="compositionally biased region" description="Basic residues" evidence="5">
    <location>
        <begin position="1209"/>
        <end position="1225"/>
    </location>
</feature>
<gene>
    <name evidence="7" type="ORF">SO694_000392136</name>
</gene>
<dbReference type="Pfam" id="PF16561">
    <property type="entry name" value="AMPK1_CBM"/>
    <property type="match status" value="1"/>
</dbReference>
<dbReference type="InterPro" id="IPR002048">
    <property type="entry name" value="EF_hand_dom"/>
</dbReference>
<evidence type="ECO:0000256" key="1">
    <source>
        <dbReference type="ARBA" id="ARBA00022468"/>
    </source>
</evidence>
<dbReference type="SMART" id="SM00368">
    <property type="entry name" value="LRR_RI"/>
    <property type="match status" value="7"/>
</dbReference>
<protein>
    <recommendedName>
        <fullName evidence="6">EF-hand domain-containing protein</fullName>
    </recommendedName>
</protein>
<dbReference type="Gene3D" id="3.30.1390.10">
    <property type="match status" value="1"/>
</dbReference>
<keyword evidence="2" id="KW-0433">Leucine-rich repeat</keyword>
<dbReference type="SUPFAM" id="SSF52047">
    <property type="entry name" value="RNI-like"/>
    <property type="match status" value="2"/>
</dbReference>
<keyword evidence="1" id="KW-0343">GTPase activation</keyword>
<dbReference type="InterPro" id="IPR014719">
    <property type="entry name" value="Ribosomal_bL12_C/ClpS-like"/>
</dbReference>
<dbReference type="PANTHER" id="PTHR24113">
    <property type="entry name" value="RAN GTPASE-ACTIVATING PROTEIN 1"/>
    <property type="match status" value="1"/>
</dbReference>
<feature type="compositionally biased region" description="Basic residues" evidence="5">
    <location>
        <begin position="133"/>
        <end position="147"/>
    </location>
</feature>
<keyword evidence="3" id="KW-0677">Repeat</keyword>
<dbReference type="SUPFAM" id="SSF54736">
    <property type="entry name" value="ClpS-like"/>
    <property type="match status" value="1"/>
</dbReference>
<dbReference type="PROSITE" id="PS00018">
    <property type="entry name" value="EF_HAND_1"/>
    <property type="match status" value="4"/>
</dbReference>
<dbReference type="InterPro" id="IPR027038">
    <property type="entry name" value="RanGap"/>
</dbReference>
<evidence type="ECO:0000313" key="8">
    <source>
        <dbReference type="Proteomes" id="UP001363151"/>
    </source>
</evidence>
<feature type="region of interest" description="Disordered" evidence="5">
    <location>
        <begin position="93"/>
        <end position="147"/>
    </location>
</feature>
<dbReference type="SUPFAM" id="SSF47473">
    <property type="entry name" value="EF-hand"/>
    <property type="match status" value="1"/>
</dbReference>
<feature type="domain" description="EF-hand" evidence="6">
    <location>
        <begin position="320"/>
        <end position="355"/>
    </location>
</feature>
<dbReference type="InterPro" id="IPR013823">
    <property type="entry name" value="Ribosomal_bL12_C"/>
</dbReference>
<feature type="compositionally biased region" description="Basic residues" evidence="5">
    <location>
        <begin position="1322"/>
        <end position="1334"/>
    </location>
</feature>
<dbReference type="SUPFAM" id="SSF81296">
    <property type="entry name" value="E set domains"/>
    <property type="match status" value="1"/>
</dbReference>
<dbReference type="SMART" id="SM00054">
    <property type="entry name" value="EFh"/>
    <property type="match status" value="4"/>
</dbReference>
<feature type="compositionally biased region" description="Basic and acidic residues" evidence="5">
    <location>
        <begin position="2010"/>
        <end position="2021"/>
    </location>
</feature>
<dbReference type="PROSITE" id="PS50222">
    <property type="entry name" value="EF_HAND_2"/>
    <property type="match status" value="4"/>
</dbReference>
<feature type="compositionally biased region" description="Basic and acidic residues" evidence="5">
    <location>
        <begin position="93"/>
        <end position="132"/>
    </location>
</feature>
<sequence>MYVWKNQNHRDRRKRPRPPMGYKAAPPAKVDMSSRVERDEQLKVEARRKFAEQEEHEVRIQTRDIKQLMDDYLRTKHGRQELLHVADAMRREQERAEALKKKQEQEAEEEKKRAAAEEKELEKAYKQREKKEASKKKAQHKAREKLRRKGLLAEDAPTADMFEEKFFDVSLTEVPEKKRKRIIQELRAVTRFSLKQATDAAERVPWTIKSSLTREAADAVVKRLSRAGAGVELVAGKKPAADEASVDSKEADVQFLEAQREKRMLERKKRAAVNMAGVEAADKERQQVQATFSVFDADNSGAIDVGELEGLLKELCIPVKDKDELHAIMTELDGDGSGDIDFHEFYMWFKQVGESKKGGIIGNALSASLAVQKFGNAMAGATRMLEAKRVIIACAEHDAAQHARLLFRQSRPDEGHDGDEVAREVAVDLAAEKRFSAVRAVVGRPTQDGGGGGDNEVPEYEARSLRARRLLYHPDLWPVPPPPPKLVPPHWMNADRPGLSDPFDEAGDAVKLGAKIHGVDPTAGERAAPRASDGMRGMTRHHFLNGKPEKQAPGPGSTFARAIVALRKDIAFPDAARLRPETDAPGVEVVPEGAMKALATFAWRPDMEPRPRRNVSIEAEFTGWKPARLQPSRKRHGAYELEFALPPGRYRYGFRVDGEHHVDPLAPIARTGNGSYNVLHVLAYHRSKQNDALSPPKPKRGEPLEICLNGHRLKDDGAWALADAIRSGGGGGALRVLALQANGLSGDGVGSLCTALASGAALKLESLDLSKNRIGVEGGRAVGLLLSEKWDGNADDADRAVPAPLVNVRLARCRLMDDGAAQVAVGVVGNGTLRNLDLNENGVGEFGCAALARALLRNGVLQSLSLAGNRVDAEGAKHLSVPVRISGALRRLELANNQAVGSLGAYHLGEALAGGSPDLLRRVAAEEEAARHRRGEISIKTLAISGVGSDDDDDDDYKLVGNVDSAASASANNNLRGIIKLKAKANAVKNKAKRKIVRSGTLDYLGLADCSMCREGDRRGIVAVCDGLQRSAVLTSLDLSHNELDDWAARAFAHALQKSQDHNRLKFVSLRGNPAISPEWMWRDHAMPATENDAEAQRTGQLDMLVTVPSIATSIELTRRAVAEHERQQALFLARERRKKDRKMGGGDAKPARARPPSRPTTPGSEFQGTEPSGSDGEGEPRAAGSQVDGGDSTTLSTMTASQVEKRASFNRRASRRASMARRRAARDAIKKPVVEEEDVAEEVDEGIIAPPPPADPKSGKLEGEWTAVSGWFRMADKYAARAVRREEALRANEYARIQCEKDAVEAAGAAAAARANLAAARARRPGSRRRRGGAGRAASTTSRWLAGHAKRRGAAGLVSAEELGAAVAARQNAETVYKKPWVPTKWLPKFLRKYRQVEQTRAKKLQKMISGAGAGDGDGGGEAATAAAAEQTLVADKLALARDRAAIAAIKKAAKDKKREGYREAEKSRIKAIFQRVDTDDSGTVDSFELKALLIRLGWVSVTPKQIRETMKELDRDASGEIDFDELSSWWVDGGGKEKVRRMNRTFRALLLGKSNVFSSSKGERGGVFDPLLQDAVRALEADASYEATKRAKADFRKRRPPRESCVCLVCGEACVDHVNHSLHVRDGKRGHQSFERAETAAHRRRALLDRARNKVAIAARAKEGRAAKKKMSRSEKKKEKKKKEEETRPPFPVLVVYDPRVPHHIEIQTYDIPDKHHGRPTGAVSLLTSALYCIADGLGNDLVTKGAGSEWLRVVWPSHAAAGGGEDASLTTAAAMYGAIHGGPMPRVSRDDDGPPRAVVWLHNRHSEYSNGKEPVFRPLKAGETPYEKGKDQEELEWMELDEEDRIAANKKATWWQERALRKRKARLAKVQAAEEREYAKRQKILGEYAHYNMMARSLLEGHDVELFAKPRWFRCHPGMPRGTRLKVRSIPEVYSAVIGELRWGYALLAYGKARNWLLVAYGPRDNAWLLFKAPTRPFVQQVISTVELTDLRHVGYSPQLVEEGAADRVTGERAKTMGEKAASLAARAETEDIDDDELAAIGDGRKEAPLVKPDADDDASVVTDRPETGRPETGATTMTRPETGRPETGQSSRPTTGDEGGRPQTTTPVGSSG</sequence>
<dbReference type="Gene3D" id="3.80.10.10">
    <property type="entry name" value="Ribonuclease Inhibitor"/>
    <property type="match status" value="3"/>
</dbReference>
<feature type="region of interest" description="Disordered" evidence="5">
    <location>
        <begin position="1"/>
        <end position="37"/>
    </location>
</feature>
<name>A0ABR1FLQ2_AURAN</name>
<feature type="domain" description="EF-hand" evidence="6">
    <location>
        <begin position="1466"/>
        <end position="1501"/>
    </location>
</feature>
<dbReference type="Gene3D" id="2.60.40.10">
    <property type="entry name" value="Immunoglobulins"/>
    <property type="match status" value="1"/>
</dbReference>
<evidence type="ECO:0000256" key="2">
    <source>
        <dbReference type="ARBA" id="ARBA00022614"/>
    </source>
</evidence>
<dbReference type="Proteomes" id="UP001363151">
    <property type="component" value="Unassembled WGS sequence"/>
</dbReference>
<feature type="compositionally biased region" description="Acidic residues" evidence="5">
    <location>
        <begin position="1236"/>
        <end position="1246"/>
    </location>
</feature>
<feature type="region of interest" description="Disordered" evidence="5">
    <location>
        <begin position="1814"/>
        <end position="1833"/>
    </location>
</feature>
<dbReference type="InterPro" id="IPR001611">
    <property type="entry name" value="Leu-rich_rpt"/>
</dbReference>
<evidence type="ECO:0000256" key="4">
    <source>
        <dbReference type="ARBA" id="ARBA00022837"/>
    </source>
</evidence>
<keyword evidence="8" id="KW-1185">Reference proteome</keyword>
<dbReference type="CDD" id="cd02859">
    <property type="entry name" value="E_set_AMPKbeta_like_N"/>
    <property type="match status" value="1"/>
</dbReference>
<feature type="region of interest" description="Disordered" evidence="5">
    <location>
        <begin position="1320"/>
        <end position="1343"/>
    </location>
</feature>
<dbReference type="InterPro" id="IPR018247">
    <property type="entry name" value="EF_Hand_1_Ca_BS"/>
</dbReference>
<dbReference type="Pfam" id="PF00542">
    <property type="entry name" value="Ribosomal_L12"/>
    <property type="match status" value="1"/>
</dbReference>
<feature type="domain" description="EF-hand" evidence="6">
    <location>
        <begin position="1503"/>
        <end position="1538"/>
    </location>
</feature>
<feature type="compositionally biased region" description="Polar residues" evidence="5">
    <location>
        <begin position="2106"/>
        <end position="2116"/>
    </location>
</feature>
<comment type="caution">
    <text evidence="7">The sequence shown here is derived from an EMBL/GenBank/DDBJ whole genome shotgun (WGS) entry which is preliminary data.</text>
</comment>
<feature type="compositionally biased region" description="Basic and acidic residues" evidence="5">
    <location>
        <begin position="1226"/>
        <end position="1235"/>
    </location>
</feature>
<proteinExistence type="predicted"/>
<feature type="domain" description="EF-hand" evidence="6">
    <location>
        <begin position="283"/>
        <end position="318"/>
    </location>
</feature>
<dbReference type="InterPro" id="IPR013783">
    <property type="entry name" value="Ig-like_fold"/>
</dbReference>
<feature type="region of interest" description="Disordered" evidence="5">
    <location>
        <begin position="2010"/>
        <end position="2116"/>
    </location>
</feature>
<evidence type="ECO:0000313" key="7">
    <source>
        <dbReference type="EMBL" id="KAK7233112.1"/>
    </source>
</evidence>
<dbReference type="EMBL" id="JBBJCI010000364">
    <property type="protein sequence ID" value="KAK7233112.1"/>
    <property type="molecule type" value="Genomic_DNA"/>
</dbReference>
<dbReference type="Pfam" id="PF13516">
    <property type="entry name" value="LRR_6"/>
    <property type="match status" value="2"/>
</dbReference>
<dbReference type="CDD" id="cd00051">
    <property type="entry name" value="EFh"/>
    <property type="match status" value="2"/>
</dbReference>
<reference evidence="7 8" key="1">
    <citation type="submission" date="2024-03" db="EMBL/GenBank/DDBJ databases">
        <title>Aureococcus anophagefferens CCMP1851 and Kratosvirus quantuckense: Draft genome of a second virus-susceptible host strain in the model system.</title>
        <authorList>
            <person name="Chase E."/>
            <person name="Truchon A.R."/>
            <person name="Schepens W."/>
            <person name="Wilhelm S.W."/>
        </authorList>
    </citation>
    <scope>NUCLEOTIDE SEQUENCE [LARGE SCALE GENOMIC DNA]</scope>
    <source>
        <strain evidence="7 8">CCMP1851</strain>
    </source>
</reference>
<dbReference type="Pfam" id="PF13499">
    <property type="entry name" value="EF-hand_7"/>
    <property type="match status" value="2"/>
</dbReference>
<dbReference type="InterPro" id="IPR014756">
    <property type="entry name" value="Ig_E-set"/>
</dbReference>
<dbReference type="InterPro" id="IPR011992">
    <property type="entry name" value="EF-hand-dom_pair"/>
</dbReference>
<keyword evidence="4" id="KW-0106">Calcium</keyword>
<feature type="compositionally biased region" description="Polar residues" evidence="5">
    <location>
        <begin position="1192"/>
        <end position="1203"/>
    </location>
</feature>
<feature type="compositionally biased region" description="Polar residues" evidence="5">
    <location>
        <begin position="1164"/>
        <end position="1173"/>
    </location>
</feature>
<feature type="region of interest" description="Disordered" evidence="5">
    <location>
        <begin position="1132"/>
        <end position="1262"/>
    </location>
</feature>
<evidence type="ECO:0000256" key="5">
    <source>
        <dbReference type="SAM" id="MobiDB-lite"/>
    </source>
</evidence>
<evidence type="ECO:0000259" key="6">
    <source>
        <dbReference type="PROSITE" id="PS50222"/>
    </source>
</evidence>
<feature type="region of interest" description="Disordered" evidence="5">
    <location>
        <begin position="1664"/>
        <end position="1689"/>
    </location>
</feature>
<dbReference type="InterPro" id="IPR032640">
    <property type="entry name" value="AMPK1_CBM"/>
</dbReference>
<dbReference type="PANTHER" id="PTHR24113:SF12">
    <property type="entry name" value="RAN GTPASE-ACTIVATING PROTEIN 1"/>
    <property type="match status" value="1"/>
</dbReference>
<dbReference type="Gene3D" id="1.10.238.10">
    <property type="entry name" value="EF-hand"/>
    <property type="match status" value="2"/>
</dbReference>
<evidence type="ECO:0000256" key="3">
    <source>
        <dbReference type="ARBA" id="ARBA00022737"/>
    </source>
</evidence>
<accession>A0ABR1FLQ2</accession>
<organism evidence="7 8">
    <name type="scientific">Aureococcus anophagefferens</name>
    <name type="common">Harmful bloom alga</name>
    <dbReference type="NCBI Taxonomy" id="44056"/>
    <lineage>
        <taxon>Eukaryota</taxon>
        <taxon>Sar</taxon>
        <taxon>Stramenopiles</taxon>
        <taxon>Ochrophyta</taxon>
        <taxon>Pelagophyceae</taxon>
        <taxon>Pelagomonadales</taxon>
        <taxon>Pelagomonadaceae</taxon>
        <taxon>Aureococcus</taxon>
    </lineage>
</organism>